<dbReference type="RefSeq" id="WP_092349254.1">
    <property type="nucleotide sequence ID" value="NZ_CZVW01000008.1"/>
</dbReference>
<dbReference type="OrthoDB" id="5498961at2"/>
<dbReference type="EMBL" id="CZVW01000008">
    <property type="protein sequence ID" value="CUT00899.1"/>
    <property type="molecule type" value="Genomic_DNA"/>
</dbReference>
<protein>
    <recommendedName>
        <fullName evidence="2">DUF8196 domain-containing protein</fullName>
    </recommendedName>
</protein>
<dbReference type="SUPFAM" id="SSF58104">
    <property type="entry name" value="Methyl-accepting chemotaxis protein (MCP) signaling domain"/>
    <property type="match status" value="1"/>
</dbReference>
<dbReference type="Pfam" id="PF26618">
    <property type="entry name" value="DUF8196"/>
    <property type="match status" value="1"/>
</dbReference>
<dbReference type="Proteomes" id="UP000199197">
    <property type="component" value="Unassembled WGS sequence"/>
</dbReference>
<dbReference type="AlphaFoldDB" id="A0A0N7MXA5"/>
<dbReference type="PANTHER" id="PTHR38753">
    <property type="entry name" value="SLR1441 PROTEIN"/>
    <property type="match status" value="1"/>
</dbReference>
<reference evidence="4" key="1">
    <citation type="submission" date="2015-11" db="EMBL/GenBank/DDBJ databases">
        <authorList>
            <person name="Varghese N."/>
        </authorList>
    </citation>
    <scope>NUCLEOTIDE SEQUENCE [LARGE SCALE GENOMIC DNA]</scope>
    <source>
        <strain evidence="4">JGI-23</strain>
    </source>
</reference>
<name>A0A0N7MXA5_9BACT</name>
<proteinExistence type="predicted"/>
<evidence type="ECO:0000313" key="4">
    <source>
        <dbReference type="Proteomes" id="UP000199197"/>
    </source>
</evidence>
<feature type="domain" description="DUF8196" evidence="2">
    <location>
        <begin position="135"/>
        <end position="240"/>
    </location>
</feature>
<keyword evidence="4" id="KW-1185">Reference proteome</keyword>
<keyword evidence="1" id="KW-0175">Coiled coil</keyword>
<evidence type="ECO:0000259" key="2">
    <source>
        <dbReference type="Pfam" id="PF26618"/>
    </source>
</evidence>
<dbReference type="Gene3D" id="1.10.287.950">
    <property type="entry name" value="Methyl-accepting chemotaxis protein"/>
    <property type="match status" value="1"/>
</dbReference>
<accession>A0A0N7MXA5</accession>
<organism evidence="3 4">
    <name type="scientific">Candidatus Chryseopegocella kryptomonas</name>
    <dbReference type="NCBI Taxonomy" id="1633643"/>
    <lineage>
        <taxon>Bacteria</taxon>
        <taxon>Pseudomonadati</taxon>
        <taxon>Candidatus Kryptoniota</taxon>
        <taxon>Candidatus Chryseopegocella</taxon>
    </lineage>
</organism>
<gene>
    <name evidence="3" type="ORF">JGI23_00941</name>
</gene>
<dbReference type="PANTHER" id="PTHR38753:SF1">
    <property type="entry name" value="SLR1441 PROTEIN"/>
    <property type="match status" value="1"/>
</dbReference>
<feature type="coiled-coil region" evidence="1">
    <location>
        <begin position="36"/>
        <end position="119"/>
    </location>
</feature>
<evidence type="ECO:0000256" key="1">
    <source>
        <dbReference type="SAM" id="Coils"/>
    </source>
</evidence>
<sequence>MPKAGNGFKLTDKMREEIIKLIDERVRLYYVTREDFNELKEIVKELAEAQKRTEERLNELAEAQKRTEERLNQLAEAQRKTEERLNQLAQRVDELAEAQKKTEEEIRKLTVAVRELQIHVGGLSNSFGYAFENETYRMLPGLLRERYGIELTERFIRTEIGGKEINILGFGRKDGVEVIVVGEVKTKIDDIEVFDELEEKVRIVKQEYPDKEIIRVLVTHFAVKKILNLAKERGVIVIQSFEW</sequence>
<dbReference type="InterPro" id="IPR058509">
    <property type="entry name" value="DUF8196"/>
</dbReference>
<evidence type="ECO:0000313" key="3">
    <source>
        <dbReference type="EMBL" id="CUT00899.1"/>
    </source>
</evidence>